<dbReference type="Gene3D" id="3.30.160.60">
    <property type="entry name" value="Classic Zinc Finger"/>
    <property type="match status" value="1"/>
</dbReference>
<dbReference type="AlphaFoldDB" id="A0A915D3A5"/>
<organism evidence="3 4">
    <name type="scientific">Ditylenchus dipsaci</name>
    <dbReference type="NCBI Taxonomy" id="166011"/>
    <lineage>
        <taxon>Eukaryota</taxon>
        <taxon>Metazoa</taxon>
        <taxon>Ecdysozoa</taxon>
        <taxon>Nematoda</taxon>
        <taxon>Chromadorea</taxon>
        <taxon>Rhabditida</taxon>
        <taxon>Tylenchina</taxon>
        <taxon>Tylenchomorpha</taxon>
        <taxon>Sphaerularioidea</taxon>
        <taxon>Anguinidae</taxon>
        <taxon>Anguininae</taxon>
        <taxon>Ditylenchus</taxon>
    </lineage>
</organism>
<evidence type="ECO:0000259" key="2">
    <source>
        <dbReference type="PROSITE" id="PS00028"/>
    </source>
</evidence>
<evidence type="ECO:0000256" key="1">
    <source>
        <dbReference type="SAM" id="MobiDB-lite"/>
    </source>
</evidence>
<dbReference type="SMART" id="SM00355">
    <property type="entry name" value="ZnF_C2H2"/>
    <property type="match status" value="2"/>
</dbReference>
<name>A0A915D3A5_9BILA</name>
<evidence type="ECO:0000313" key="3">
    <source>
        <dbReference type="Proteomes" id="UP000887574"/>
    </source>
</evidence>
<protein>
    <submittedName>
        <fullName evidence="4">C2H2-type domain-containing protein</fullName>
    </submittedName>
</protein>
<accession>A0A915D3A5</accession>
<feature type="compositionally biased region" description="Low complexity" evidence="1">
    <location>
        <begin position="66"/>
        <end position="75"/>
    </location>
</feature>
<proteinExistence type="predicted"/>
<reference evidence="4" key="1">
    <citation type="submission" date="2022-11" db="UniProtKB">
        <authorList>
            <consortium name="WormBaseParasite"/>
        </authorList>
    </citation>
    <scope>IDENTIFICATION</scope>
</reference>
<sequence length="260" mass="29342">MEEPEVPAYRGFLNRQKPSMPYIEAKQQQLLQLQQQRQYAAALAARQSAGSLPGRLMQNMKGGGNSNNFSPNNRSQQAGQLSQMLKNTNGGGTPSTVTPQMIQAAMQQQLRQQQMAQQAMAAKQAEYQNCGFSSSKTLWPPTFYHASFSHPHGPICEICDLQVKTKEQYLSHLKDLHQQLKGKTHADMVQGAPLACSRCRDRFWTYEGLERHLVMGHGLVGVFIHQTNTLVCLGHVRPIDQSSEEGRWWKMQALWQTICF</sequence>
<dbReference type="PROSITE" id="PS00028">
    <property type="entry name" value="ZINC_FINGER_C2H2_1"/>
    <property type="match status" value="1"/>
</dbReference>
<dbReference type="Proteomes" id="UP000887574">
    <property type="component" value="Unplaced"/>
</dbReference>
<keyword evidence="3" id="KW-1185">Reference proteome</keyword>
<feature type="region of interest" description="Disordered" evidence="1">
    <location>
        <begin position="60"/>
        <end position="94"/>
    </location>
</feature>
<feature type="compositionally biased region" description="Polar residues" evidence="1">
    <location>
        <begin position="76"/>
        <end position="94"/>
    </location>
</feature>
<evidence type="ECO:0000313" key="4">
    <source>
        <dbReference type="WBParaSite" id="jg14930"/>
    </source>
</evidence>
<dbReference type="InterPro" id="IPR013087">
    <property type="entry name" value="Znf_C2H2_type"/>
</dbReference>
<feature type="domain" description="C2H2-type" evidence="2">
    <location>
        <begin position="196"/>
        <end position="217"/>
    </location>
</feature>
<dbReference type="WBParaSite" id="jg14930">
    <property type="protein sequence ID" value="jg14930"/>
    <property type="gene ID" value="jg14930"/>
</dbReference>